<name>A0A1W2ER60_9FIRM</name>
<dbReference type="RefSeq" id="WP_084578125.1">
    <property type="nucleotide sequence ID" value="NZ_CP155572.1"/>
</dbReference>
<dbReference type="Proteomes" id="UP000192738">
    <property type="component" value="Unassembled WGS sequence"/>
</dbReference>
<dbReference type="EMBL" id="FWXI01000028">
    <property type="protein sequence ID" value="SMD12199.1"/>
    <property type="molecule type" value="Genomic_DNA"/>
</dbReference>
<dbReference type="OrthoDB" id="1679582at2"/>
<proteinExistence type="predicted"/>
<evidence type="ECO:0000313" key="2">
    <source>
        <dbReference type="Proteomes" id="UP000192738"/>
    </source>
</evidence>
<sequence>MPEKKAASLWSIQARAFKIPYTPFTHNFWVLADPYGIVADQIHGLAFDPEAGTTKAIGNSSHFLLVVHDPTISWSLQPDQPIETCISGHEATIRQRWQAALNSIIAINDLKLTYPNLWQHFYKKNSNTIFNTIGQIMGFTNTTELLPTWAPGIKQVVSQELIAEYCYK</sequence>
<reference evidence="1 2" key="1">
    <citation type="submission" date="2017-04" db="EMBL/GenBank/DDBJ databases">
        <authorList>
            <person name="Afonso C.L."/>
            <person name="Miller P.J."/>
            <person name="Scott M.A."/>
            <person name="Spackman E."/>
            <person name="Goraichik I."/>
            <person name="Dimitrov K.M."/>
            <person name="Suarez D.L."/>
            <person name="Swayne D.E."/>
        </authorList>
    </citation>
    <scope>NUCLEOTIDE SEQUENCE [LARGE SCALE GENOMIC DNA]</scope>
    <source>
        <strain evidence="1 2">DSM 5090</strain>
    </source>
</reference>
<gene>
    <name evidence="1" type="ORF">SAMN04488500_12833</name>
</gene>
<protein>
    <submittedName>
        <fullName evidence="1">Uncharacterized protein</fullName>
    </submittedName>
</protein>
<evidence type="ECO:0000313" key="1">
    <source>
        <dbReference type="EMBL" id="SMD12199.1"/>
    </source>
</evidence>
<dbReference type="AlphaFoldDB" id="A0A1W2ER60"/>
<organism evidence="1 2">
    <name type="scientific">Sporomusa malonica</name>
    <dbReference type="NCBI Taxonomy" id="112901"/>
    <lineage>
        <taxon>Bacteria</taxon>
        <taxon>Bacillati</taxon>
        <taxon>Bacillota</taxon>
        <taxon>Negativicutes</taxon>
        <taxon>Selenomonadales</taxon>
        <taxon>Sporomusaceae</taxon>
        <taxon>Sporomusa</taxon>
    </lineage>
</organism>
<keyword evidence="2" id="KW-1185">Reference proteome</keyword>
<accession>A0A1W2ER60</accession>